<evidence type="ECO:0000313" key="2">
    <source>
        <dbReference type="EMBL" id="GIF75740.1"/>
    </source>
</evidence>
<proteinExistence type="predicted"/>
<dbReference type="Proteomes" id="UP000604117">
    <property type="component" value="Unassembled WGS sequence"/>
</dbReference>
<evidence type="ECO:0000256" key="1">
    <source>
        <dbReference type="SAM" id="MobiDB-lite"/>
    </source>
</evidence>
<protein>
    <submittedName>
        <fullName evidence="2">Uncharacterized protein</fullName>
    </submittedName>
</protein>
<feature type="region of interest" description="Disordered" evidence="1">
    <location>
        <begin position="9"/>
        <end position="53"/>
    </location>
</feature>
<evidence type="ECO:0000313" key="3">
    <source>
        <dbReference type="Proteomes" id="UP000604117"/>
    </source>
</evidence>
<feature type="region of interest" description="Disordered" evidence="1">
    <location>
        <begin position="68"/>
        <end position="108"/>
    </location>
</feature>
<feature type="compositionally biased region" description="Basic and acidic residues" evidence="1">
    <location>
        <begin position="82"/>
        <end position="100"/>
    </location>
</feature>
<name>A0ABQ4CWT6_9ACTN</name>
<sequence length="108" mass="11082">MVVVLVGHVTTVTKANERDTSGDKADTDEQNDSDGHAGGLRPGTAVAATGAGDGRRALDVAVVAISDGLTEDPGDGPVGGDPNDRVSRTTGDPRRGDRTLTSRRRPYG</sequence>
<gene>
    <name evidence="2" type="ORF">Asi02nite_52580</name>
</gene>
<feature type="compositionally biased region" description="Basic and acidic residues" evidence="1">
    <location>
        <begin position="15"/>
        <end position="27"/>
    </location>
</feature>
<organism evidence="2 3">
    <name type="scientific">Asanoa siamensis</name>
    <dbReference type="NCBI Taxonomy" id="926357"/>
    <lineage>
        <taxon>Bacteria</taxon>
        <taxon>Bacillati</taxon>
        <taxon>Actinomycetota</taxon>
        <taxon>Actinomycetes</taxon>
        <taxon>Micromonosporales</taxon>
        <taxon>Micromonosporaceae</taxon>
        <taxon>Asanoa</taxon>
    </lineage>
</organism>
<keyword evidence="3" id="KW-1185">Reference proteome</keyword>
<dbReference type="EMBL" id="BONE01000047">
    <property type="protein sequence ID" value="GIF75740.1"/>
    <property type="molecule type" value="Genomic_DNA"/>
</dbReference>
<comment type="caution">
    <text evidence="2">The sequence shown here is derived from an EMBL/GenBank/DDBJ whole genome shotgun (WGS) entry which is preliminary data.</text>
</comment>
<reference evidence="2 3" key="1">
    <citation type="submission" date="2021-01" db="EMBL/GenBank/DDBJ databases">
        <title>Whole genome shotgun sequence of Asanoa siamensis NBRC 107932.</title>
        <authorList>
            <person name="Komaki H."/>
            <person name="Tamura T."/>
        </authorList>
    </citation>
    <scope>NUCLEOTIDE SEQUENCE [LARGE SCALE GENOMIC DNA]</scope>
    <source>
        <strain evidence="2 3">NBRC 107932</strain>
    </source>
</reference>
<accession>A0ABQ4CWT6</accession>